<keyword evidence="6 10" id="KW-0443">Lipid metabolism</keyword>
<keyword evidence="3 10" id="KW-0444">Lipid biosynthesis</keyword>
<evidence type="ECO:0000256" key="4">
    <source>
        <dbReference type="ARBA" id="ARBA00022679"/>
    </source>
</evidence>
<accession>A0A2G5BCI1</accession>
<comment type="function">
    <text evidence="10">Functions in the biosynthesis of the anionic phospholipids phosphatidylglycerol and cardiolipin.</text>
</comment>
<dbReference type="OrthoDB" id="10250191at2759"/>
<protein>
    <recommendedName>
        <fullName evidence="10">CDP-diacylglycerol--glycerol-3-phosphate 3-phosphatidyltransferase</fullName>
        <ecNumber evidence="10">2.7.8.5</ecNumber>
    </recommendedName>
</protein>
<evidence type="ECO:0000256" key="2">
    <source>
        <dbReference type="ARBA" id="ARBA00010682"/>
    </source>
</evidence>
<dbReference type="UniPathway" id="UPA00084">
    <property type="reaction ID" value="UER00503"/>
</dbReference>
<sequence>MASLKLQHIRQMHRHARQLQRKAVSSGTMLSATTTKAAVKTAHQRPSRVHAQTPLSEGQQGLSSVSAHQIFAPLTKARPVFRIRQPISVIHEPQSFYQELLRGISHARRRVYLSSLYLGSEENELVSVLGEALSRHSDLQVHILLDCLRGTRTDSRGMSSATLLAPLVATHGTDRVRVSMYHTPALNGLSKQAWPQRYNEAFGLQHIKGYIFDNDIIISGANLSRDYFTNRQDRYMRISDQKFVDYFVGLVDAISQFSFRVTAGNRTQTLSTANYRLEMSPSVPDPSHEPREFVREANEIMAQFLQRAEIENAIDEHDISERDTLAIPTVQMRQLGITQDEHHMAEFIELADVFARRNHGGCHNLMASAYFNFSEQYKNSVLSSPSRWELLVASPQANGFYAAKGISQFIPDMYSIIEHGFLRDVTKHRRNSDVAVAEYERDGWTFHGKGVWCYLNQRLPQLTMIGSPNYGYRSIYRDLEAQVTLIPGSEHLRKDIHQEAQNLLDQSKTVNEPELRQRIRDTPLWLYGLKPFIMSKF</sequence>
<dbReference type="EC" id="2.7.8.5" evidence="10"/>
<evidence type="ECO:0000256" key="5">
    <source>
        <dbReference type="ARBA" id="ARBA00022737"/>
    </source>
</evidence>
<evidence type="ECO:0000256" key="11">
    <source>
        <dbReference type="SAM" id="MobiDB-lite"/>
    </source>
</evidence>
<evidence type="ECO:0000256" key="9">
    <source>
        <dbReference type="ARBA" id="ARBA00048586"/>
    </source>
</evidence>
<dbReference type="GO" id="GO:0005739">
    <property type="term" value="C:mitochondrion"/>
    <property type="evidence" value="ECO:0007669"/>
    <property type="project" value="UniProtKB-SubCell"/>
</dbReference>
<evidence type="ECO:0000313" key="13">
    <source>
        <dbReference type="EMBL" id="PIA16716.1"/>
    </source>
</evidence>
<feature type="region of interest" description="Disordered" evidence="11">
    <location>
        <begin position="22"/>
        <end position="58"/>
    </location>
</feature>
<comment type="similarity">
    <text evidence="2 10">Belongs to the CDP-alcohol phosphatidyltransferase class-II family.</text>
</comment>
<dbReference type="CDD" id="cd09137">
    <property type="entry name" value="PLDc_PGS1_euk_2"/>
    <property type="match status" value="1"/>
</dbReference>
<keyword evidence="8 10" id="KW-1208">Phospholipid metabolism</keyword>
<feature type="compositionally biased region" description="Low complexity" evidence="11">
    <location>
        <begin position="32"/>
        <end position="41"/>
    </location>
</feature>
<dbReference type="PANTHER" id="PTHR12586">
    <property type="entry name" value="CDP-DIACYLGLYCEROL--SERINE O-PHOSPHATIDYLTRANSFERASE"/>
    <property type="match status" value="1"/>
</dbReference>
<comment type="pathway">
    <text evidence="1 10">Phospholipid metabolism; phosphatidylglycerol biosynthesis; phosphatidylglycerol from CDP-diacylglycerol: step 1/2.</text>
</comment>
<evidence type="ECO:0000313" key="14">
    <source>
        <dbReference type="Proteomes" id="UP000242474"/>
    </source>
</evidence>
<proteinExistence type="inferred from homology"/>
<evidence type="ECO:0000256" key="6">
    <source>
        <dbReference type="ARBA" id="ARBA00023098"/>
    </source>
</evidence>
<keyword evidence="5" id="KW-0677">Repeat</keyword>
<keyword evidence="7 10" id="KW-0594">Phospholipid biosynthesis</keyword>
<organism evidence="13 14">
    <name type="scientific">Coemansia reversa (strain ATCC 12441 / NRRL 1564)</name>
    <dbReference type="NCBI Taxonomy" id="763665"/>
    <lineage>
        <taxon>Eukaryota</taxon>
        <taxon>Fungi</taxon>
        <taxon>Fungi incertae sedis</taxon>
        <taxon>Zoopagomycota</taxon>
        <taxon>Kickxellomycotina</taxon>
        <taxon>Kickxellomycetes</taxon>
        <taxon>Kickxellales</taxon>
        <taxon>Kickxellaceae</taxon>
        <taxon>Coemansia</taxon>
    </lineage>
</organism>
<evidence type="ECO:0000256" key="8">
    <source>
        <dbReference type="ARBA" id="ARBA00023264"/>
    </source>
</evidence>
<dbReference type="InterPro" id="IPR001736">
    <property type="entry name" value="PLipase_D/transphosphatidylase"/>
</dbReference>
<dbReference type="Gene3D" id="3.30.870.10">
    <property type="entry name" value="Endonuclease Chain A"/>
    <property type="match status" value="2"/>
</dbReference>
<keyword evidence="14" id="KW-1185">Reference proteome</keyword>
<keyword evidence="10" id="KW-0496">Mitochondrion</keyword>
<gene>
    <name evidence="13" type="ORF">COEREDRAFT_81072</name>
</gene>
<dbReference type="STRING" id="763665.A0A2G5BCI1"/>
<dbReference type="GO" id="GO:0032049">
    <property type="term" value="P:cardiolipin biosynthetic process"/>
    <property type="evidence" value="ECO:0007669"/>
    <property type="project" value="InterPro"/>
</dbReference>
<dbReference type="Proteomes" id="UP000242474">
    <property type="component" value="Unassembled WGS sequence"/>
</dbReference>
<keyword evidence="4 10" id="KW-0808">Transferase</keyword>
<evidence type="ECO:0000256" key="1">
    <source>
        <dbReference type="ARBA" id="ARBA00005042"/>
    </source>
</evidence>
<comment type="subcellular location">
    <subcellularLocation>
        <location evidence="10">Mitochondrion</location>
    </subcellularLocation>
</comment>
<evidence type="ECO:0000256" key="7">
    <source>
        <dbReference type="ARBA" id="ARBA00023209"/>
    </source>
</evidence>
<dbReference type="PANTHER" id="PTHR12586:SF1">
    <property type="entry name" value="CDP-DIACYLGLYCEROL--GLYCEROL-3-PHOSPHATE 3-PHOSPHATIDYLTRANSFERASE, MITOCHONDRIAL"/>
    <property type="match status" value="1"/>
</dbReference>
<dbReference type="GO" id="GO:0005524">
    <property type="term" value="F:ATP binding"/>
    <property type="evidence" value="ECO:0007669"/>
    <property type="project" value="UniProtKB-KW"/>
</dbReference>
<evidence type="ECO:0000256" key="10">
    <source>
        <dbReference type="RuleBase" id="RU365024"/>
    </source>
</evidence>
<comment type="catalytic activity">
    <reaction evidence="9 10">
        <text>a CDP-1,2-diacyl-sn-glycerol + sn-glycerol 3-phosphate = a 1,2-diacyl-sn-glycero-3-phospho-(1'-sn-glycero-3'-phosphate) + CMP + H(+)</text>
        <dbReference type="Rhea" id="RHEA:12593"/>
        <dbReference type="ChEBI" id="CHEBI:15378"/>
        <dbReference type="ChEBI" id="CHEBI:57597"/>
        <dbReference type="ChEBI" id="CHEBI:58332"/>
        <dbReference type="ChEBI" id="CHEBI:60110"/>
        <dbReference type="ChEBI" id="CHEBI:60377"/>
        <dbReference type="EC" id="2.7.8.5"/>
    </reaction>
</comment>
<evidence type="ECO:0000259" key="12">
    <source>
        <dbReference type="PROSITE" id="PS50035"/>
    </source>
</evidence>
<feature type="domain" description="PLD phosphodiesterase" evidence="12">
    <location>
        <begin position="201"/>
        <end position="227"/>
    </location>
</feature>
<keyword evidence="10" id="KW-0067">ATP-binding</keyword>
<evidence type="ECO:0000256" key="3">
    <source>
        <dbReference type="ARBA" id="ARBA00022516"/>
    </source>
</evidence>
<dbReference type="InterPro" id="IPR016270">
    <property type="entry name" value="PGS1"/>
</dbReference>
<dbReference type="AlphaFoldDB" id="A0A2G5BCI1"/>
<dbReference type="CDD" id="cd09135">
    <property type="entry name" value="PLDc_PGS1_euk_1"/>
    <property type="match status" value="1"/>
</dbReference>
<dbReference type="EMBL" id="KZ303498">
    <property type="protein sequence ID" value="PIA16716.1"/>
    <property type="molecule type" value="Genomic_DNA"/>
</dbReference>
<dbReference type="GO" id="GO:0008444">
    <property type="term" value="F:CDP-diacylglycerol-glycerol-3-phosphate 3-phosphatidyltransferase activity"/>
    <property type="evidence" value="ECO:0007669"/>
    <property type="project" value="UniProtKB-EC"/>
</dbReference>
<dbReference type="SUPFAM" id="SSF56024">
    <property type="entry name" value="Phospholipase D/nuclease"/>
    <property type="match status" value="1"/>
</dbReference>
<dbReference type="PIRSF" id="PIRSF000850">
    <property type="entry name" value="Phospholipase_D_PSS"/>
    <property type="match status" value="1"/>
</dbReference>
<keyword evidence="10" id="KW-0547">Nucleotide-binding</keyword>
<reference evidence="13 14" key="1">
    <citation type="journal article" date="2015" name="Genome Biol. Evol.">
        <title>Phylogenomic analyses indicate that early fungi evolved digesting cell walls of algal ancestors of land plants.</title>
        <authorList>
            <person name="Chang Y."/>
            <person name="Wang S."/>
            <person name="Sekimoto S."/>
            <person name="Aerts A.L."/>
            <person name="Choi C."/>
            <person name="Clum A."/>
            <person name="LaButti K.M."/>
            <person name="Lindquist E.A."/>
            <person name="Yee Ngan C."/>
            <person name="Ohm R.A."/>
            <person name="Salamov A.A."/>
            <person name="Grigoriev I.V."/>
            <person name="Spatafora J.W."/>
            <person name="Berbee M.L."/>
        </authorList>
    </citation>
    <scope>NUCLEOTIDE SEQUENCE [LARGE SCALE GENOMIC DNA]</scope>
    <source>
        <strain evidence="13 14">NRRL 1564</strain>
    </source>
</reference>
<dbReference type="PROSITE" id="PS50035">
    <property type="entry name" value="PLD"/>
    <property type="match status" value="1"/>
</dbReference>
<name>A0A2G5BCI1_COERN</name>